<dbReference type="Pfam" id="PF15699">
    <property type="entry name" value="NPR1_interact"/>
    <property type="match status" value="1"/>
</dbReference>
<reference evidence="5 6" key="1">
    <citation type="submission" date="2021-07" db="EMBL/GenBank/DDBJ databases">
        <title>The Aristolochia fimbriata genome: insights into angiosperm evolution, floral development and chemical biosynthesis.</title>
        <authorList>
            <person name="Jiao Y."/>
        </authorList>
    </citation>
    <scope>NUCLEOTIDE SEQUENCE [LARGE SCALE GENOMIC DNA]</scope>
    <source>
        <strain evidence="5">IBCAS-2021</strain>
        <tissue evidence="5">Leaf</tissue>
    </source>
</reference>
<dbReference type="InterPro" id="IPR034577">
    <property type="entry name" value="NIMIN-2"/>
</dbReference>
<comment type="caution">
    <text evidence="5">The sequence shown here is derived from an EMBL/GenBank/DDBJ whole genome shotgun (WGS) entry which is preliminary data.</text>
</comment>
<dbReference type="EMBL" id="JAINDJ010000004">
    <property type="protein sequence ID" value="KAG9448949.1"/>
    <property type="molecule type" value="Genomic_DNA"/>
</dbReference>
<keyword evidence="3" id="KW-0539">Nucleus</keyword>
<dbReference type="PANTHER" id="PTHR35735">
    <property type="entry name" value="PROTEIN NIM1-INTERACTING 2"/>
    <property type="match status" value="1"/>
</dbReference>
<feature type="compositionally biased region" description="Basic and acidic residues" evidence="4">
    <location>
        <begin position="130"/>
        <end position="146"/>
    </location>
</feature>
<dbReference type="GO" id="GO:0010112">
    <property type="term" value="P:regulation of systemic acquired resistance"/>
    <property type="evidence" value="ECO:0007669"/>
    <property type="project" value="InterPro"/>
</dbReference>
<keyword evidence="6" id="KW-1185">Reference proteome</keyword>
<dbReference type="Proteomes" id="UP000825729">
    <property type="component" value="Unassembled WGS sequence"/>
</dbReference>
<name>A0AAV7EJR4_ARIFI</name>
<evidence type="ECO:0000313" key="5">
    <source>
        <dbReference type="EMBL" id="KAG9448949.1"/>
    </source>
</evidence>
<evidence type="ECO:0000313" key="6">
    <source>
        <dbReference type="Proteomes" id="UP000825729"/>
    </source>
</evidence>
<feature type="region of interest" description="Disordered" evidence="4">
    <location>
        <begin position="108"/>
        <end position="165"/>
    </location>
</feature>
<gene>
    <name evidence="5" type="ORF">H6P81_008914</name>
</gene>
<dbReference type="GO" id="GO:0005634">
    <property type="term" value="C:nucleus"/>
    <property type="evidence" value="ECO:0007669"/>
    <property type="project" value="UniProtKB-SubCell"/>
</dbReference>
<evidence type="ECO:0000256" key="3">
    <source>
        <dbReference type="ARBA" id="ARBA00023242"/>
    </source>
</evidence>
<proteinExistence type="inferred from homology"/>
<dbReference type="PANTHER" id="PTHR35735:SF8">
    <property type="entry name" value="PROTEIN NIM1-INTERACTING 2"/>
    <property type="match status" value="1"/>
</dbReference>
<evidence type="ECO:0000256" key="2">
    <source>
        <dbReference type="ARBA" id="ARBA00009937"/>
    </source>
</evidence>
<dbReference type="AlphaFoldDB" id="A0AAV7EJR4"/>
<feature type="compositionally biased region" description="Basic residues" evidence="4">
    <location>
        <begin position="1"/>
        <end position="11"/>
    </location>
</feature>
<evidence type="ECO:0000256" key="4">
    <source>
        <dbReference type="SAM" id="MobiDB-lite"/>
    </source>
</evidence>
<organism evidence="5 6">
    <name type="scientific">Aristolochia fimbriata</name>
    <name type="common">White veined hardy Dutchman's pipe vine</name>
    <dbReference type="NCBI Taxonomy" id="158543"/>
    <lineage>
        <taxon>Eukaryota</taxon>
        <taxon>Viridiplantae</taxon>
        <taxon>Streptophyta</taxon>
        <taxon>Embryophyta</taxon>
        <taxon>Tracheophyta</taxon>
        <taxon>Spermatophyta</taxon>
        <taxon>Magnoliopsida</taxon>
        <taxon>Magnoliidae</taxon>
        <taxon>Piperales</taxon>
        <taxon>Aristolochiaceae</taxon>
        <taxon>Aristolochia</taxon>
    </lineage>
</organism>
<feature type="region of interest" description="Disordered" evidence="4">
    <location>
        <begin position="58"/>
        <end position="87"/>
    </location>
</feature>
<accession>A0AAV7EJR4</accession>
<feature type="compositionally biased region" description="Polar residues" evidence="4">
    <location>
        <begin position="69"/>
        <end position="78"/>
    </location>
</feature>
<comment type="similarity">
    <text evidence="2">Belongs to the NPR1-interactor family.</text>
</comment>
<comment type="subcellular location">
    <subcellularLocation>
        <location evidence="1">Nucleus</location>
    </subcellularLocation>
</comment>
<sequence>MEITGSRKRPSKKGDEGGRKSRVRGDGGGGGTATDAEVEEFFAILRRIHAAARYFGKGKTADQEGGSGESNIKSNYGGLSTPYDKDVKRRPSFKWEDFDEEDGLLLRSEEGNGAVSGRAAGKGTPTAVGREADQKAQKRAAKETRLLDYSLDLNTEPEPETHPSC</sequence>
<feature type="compositionally biased region" description="Basic and acidic residues" evidence="4">
    <location>
        <begin position="12"/>
        <end position="25"/>
    </location>
</feature>
<feature type="region of interest" description="Disordered" evidence="4">
    <location>
        <begin position="1"/>
        <end position="34"/>
    </location>
</feature>
<protein>
    <submittedName>
        <fullName evidence="5">Uncharacterized protein</fullName>
    </submittedName>
</protein>
<dbReference type="InterPro" id="IPR031425">
    <property type="entry name" value="NPR1/NH1-interacting"/>
</dbReference>
<evidence type="ECO:0000256" key="1">
    <source>
        <dbReference type="ARBA" id="ARBA00004123"/>
    </source>
</evidence>